<evidence type="ECO:0000256" key="2">
    <source>
        <dbReference type="ARBA" id="ARBA00022475"/>
    </source>
</evidence>
<dbReference type="PIRSF" id="PIRSF006060">
    <property type="entry name" value="AA_transporter"/>
    <property type="match status" value="1"/>
</dbReference>
<keyword evidence="4 6" id="KW-1133">Transmembrane helix</keyword>
<keyword evidence="2" id="KW-1003">Cell membrane</keyword>
<feature type="transmembrane region" description="Helical" evidence="6">
    <location>
        <begin position="180"/>
        <end position="201"/>
    </location>
</feature>
<feature type="transmembrane region" description="Helical" evidence="6">
    <location>
        <begin position="12"/>
        <end position="31"/>
    </location>
</feature>
<evidence type="ECO:0000313" key="7">
    <source>
        <dbReference type="EMBL" id="BCJ30866.1"/>
    </source>
</evidence>
<evidence type="ECO:0000256" key="6">
    <source>
        <dbReference type="SAM" id="Phobius"/>
    </source>
</evidence>
<dbReference type="Pfam" id="PF13520">
    <property type="entry name" value="AA_permease_2"/>
    <property type="match status" value="1"/>
</dbReference>
<feature type="transmembrane region" description="Helical" evidence="6">
    <location>
        <begin position="334"/>
        <end position="354"/>
    </location>
</feature>
<dbReference type="PANTHER" id="PTHR42770">
    <property type="entry name" value="AMINO ACID TRANSPORTER-RELATED"/>
    <property type="match status" value="1"/>
</dbReference>
<keyword evidence="5 6" id="KW-0472">Membrane</keyword>
<dbReference type="InterPro" id="IPR002293">
    <property type="entry name" value="AA/rel_permease1"/>
</dbReference>
<feature type="transmembrane region" description="Helical" evidence="6">
    <location>
        <begin position="258"/>
        <end position="279"/>
    </location>
</feature>
<feature type="transmembrane region" description="Helical" evidence="6">
    <location>
        <begin position="366"/>
        <end position="393"/>
    </location>
</feature>
<dbReference type="EMBL" id="AP023354">
    <property type="protein sequence ID" value="BCJ30866.1"/>
    <property type="molecule type" value="Genomic_DNA"/>
</dbReference>
<keyword evidence="3 6" id="KW-0812">Transmembrane</keyword>
<name>A0A810L986_9ACTN</name>
<organism evidence="7 8">
    <name type="scientific">Actinocatenispora sera</name>
    <dbReference type="NCBI Taxonomy" id="390989"/>
    <lineage>
        <taxon>Bacteria</taxon>
        <taxon>Bacillati</taxon>
        <taxon>Actinomycetota</taxon>
        <taxon>Actinomycetes</taxon>
        <taxon>Micromonosporales</taxon>
        <taxon>Micromonosporaceae</taxon>
        <taxon>Actinocatenispora</taxon>
    </lineage>
</organism>
<dbReference type="Proteomes" id="UP000680750">
    <property type="component" value="Chromosome"/>
</dbReference>
<feature type="transmembrane region" description="Helical" evidence="6">
    <location>
        <begin position="140"/>
        <end position="160"/>
    </location>
</feature>
<dbReference type="AlphaFoldDB" id="A0A810L986"/>
<comment type="subcellular location">
    <subcellularLocation>
        <location evidence="1">Cell membrane</location>
        <topology evidence="1">Multi-pass membrane protein</topology>
    </subcellularLocation>
</comment>
<dbReference type="RefSeq" id="WP_212804726.1">
    <property type="nucleotide sequence ID" value="NZ_AP023354.1"/>
</dbReference>
<gene>
    <name evidence="7" type="ORF">Asera_49740</name>
</gene>
<dbReference type="Gene3D" id="1.20.1740.10">
    <property type="entry name" value="Amino acid/polyamine transporter I"/>
    <property type="match status" value="1"/>
</dbReference>
<evidence type="ECO:0000313" key="8">
    <source>
        <dbReference type="Proteomes" id="UP000680750"/>
    </source>
</evidence>
<dbReference type="GO" id="GO:0022857">
    <property type="term" value="F:transmembrane transporter activity"/>
    <property type="evidence" value="ECO:0007669"/>
    <property type="project" value="InterPro"/>
</dbReference>
<dbReference type="GO" id="GO:0005886">
    <property type="term" value="C:plasma membrane"/>
    <property type="evidence" value="ECO:0007669"/>
    <property type="project" value="UniProtKB-SubCell"/>
</dbReference>
<feature type="transmembrane region" description="Helical" evidence="6">
    <location>
        <begin position="73"/>
        <end position="94"/>
    </location>
</feature>
<feature type="transmembrane region" description="Helical" evidence="6">
    <location>
        <begin position="213"/>
        <end position="238"/>
    </location>
</feature>
<evidence type="ECO:0000256" key="1">
    <source>
        <dbReference type="ARBA" id="ARBA00004651"/>
    </source>
</evidence>
<accession>A0A810L986</accession>
<evidence type="ECO:0000256" key="3">
    <source>
        <dbReference type="ARBA" id="ARBA00022692"/>
    </source>
</evidence>
<dbReference type="PANTHER" id="PTHR42770:SF13">
    <property type="entry name" value="L-METHIONINE_BRANCHED-CHAIN AMINO ACID EXPORTER YJEH"/>
    <property type="match status" value="1"/>
</dbReference>
<evidence type="ECO:0000256" key="5">
    <source>
        <dbReference type="ARBA" id="ARBA00023136"/>
    </source>
</evidence>
<keyword evidence="8" id="KW-1185">Reference proteome</keyword>
<protein>
    <submittedName>
        <fullName evidence="7">Amino acid permease</fullName>
    </submittedName>
</protein>
<evidence type="ECO:0000256" key="4">
    <source>
        <dbReference type="ARBA" id="ARBA00022989"/>
    </source>
</evidence>
<proteinExistence type="predicted"/>
<dbReference type="KEGG" id="aser:Asera_49740"/>
<dbReference type="InterPro" id="IPR050367">
    <property type="entry name" value="APC_superfamily"/>
</dbReference>
<sequence length="420" mass="41352">MPERRLGIGTGVALYVGAVLGPGVLALPALAVRTAGPASVLSWALLCAMSVPVAAAFAALGARHPGRGGVASFVGLAIGSAARAVVGWWFYLAVPVGVVAGALAGARYVAGGAGTVPVAALLLVAALTANHAGLRATGRIQLALVGLLVALLVAGIVAAAPQAHPARFVPFAPHGPGSVLAATSTLYFGFAGWEAGTHLSADFAQPRRALPRVTGVTLIVVSALYLGVAAATVAVLGSAGGRSAVPLADLLARGLGSVAGPVTAAVAVLLSFGAINTYLASAGRLGTALAESRVLPGALARTPRRSLTLVAVPTGALLAVVAVAGLPLELLLRATSSCLAAVVVAGLAAAVVLLPRRSAVRRGAAAGAAGTTVVLLATGWLVLLPVAIAAAAIGYRRLAGRRAVARPQRDRAPRVSTSPR</sequence>
<reference evidence="7" key="1">
    <citation type="submission" date="2020-08" db="EMBL/GenBank/DDBJ databases">
        <title>Whole genome shotgun sequence of Actinocatenispora sera NBRC 101916.</title>
        <authorList>
            <person name="Komaki H."/>
            <person name="Tamura T."/>
        </authorList>
    </citation>
    <scope>NUCLEOTIDE SEQUENCE</scope>
    <source>
        <strain evidence="7">NBRC 101916</strain>
    </source>
</reference>
<feature type="transmembrane region" description="Helical" evidence="6">
    <location>
        <begin position="307"/>
        <end position="328"/>
    </location>
</feature>
<feature type="transmembrane region" description="Helical" evidence="6">
    <location>
        <begin position="106"/>
        <end position="128"/>
    </location>
</feature>
<feature type="transmembrane region" description="Helical" evidence="6">
    <location>
        <begin position="43"/>
        <end position="61"/>
    </location>
</feature>